<dbReference type="EMBL" id="JAFIMR010000029">
    <property type="protein sequence ID" value="KAI1861616.1"/>
    <property type="molecule type" value="Genomic_DNA"/>
</dbReference>
<keyword evidence="4" id="KW-1185">Reference proteome</keyword>
<name>A0A9P9WFS8_9PEZI</name>
<dbReference type="Pfam" id="PF20945">
    <property type="entry name" value="RMP1"/>
    <property type="match status" value="1"/>
</dbReference>
<feature type="compositionally biased region" description="Low complexity" evidence="1">
    <location>
        <begin position="280"/>
        <end position="294"/>
    </location>
</feature>
<dbReference type="GO" id="GO:0042134">
    <property type="term" value="F:rRNA primary transcript binding"/>
    <property type="evidence" value="ECO:0007669"/>
    <property type="project" value="InterPro"/>
</dbReference>
<protein>
    <recommendedName>
        <fullName evidence="2">RNase MRP protein 1 RNA binding domain-containing protein</fullName>
    </recommendedName>
</protein>
<comment type="caution">
    <text evidence="3">The sequence shown here is derived from an EMBL/GenBank/DDBJ whole genome shotgun (WGS) entry which is preliminary data.</text>
</comment>
<dbReference type="GO" id="GO:0000466">
    <property type="term" value="P:maturation of 5.8S rRNA from tricistronic rRNA transcript (SSU-rRNA, 5.8S rRNA, LSU-rRNA)"/>
    <property type="evidence" value="ECO:0007669"/>
    <property type="project" value="TreeGrafter"/>
</dbReference>
<dbReference type="InterPro" id="IPR047204">
    <property type="entry name" value="RMP1_RBD"/>
</dbReference>
<dbReference type="Proteomes" id="UP000829685">
    <property type="component" value="Unassembled WGS sequence"/>
</dbReference>
<proteinExistence type="predicted"/>
<feature type="region of interest" description="Disordered" evidence="1">
    <location>
        <begin position="246"/>
        <end position="321"/>
    </location>
</feature>
<dbReference type="PANTHER" id="PTHR37792:SF1">
    <property type="entry name" value="RIBONUCLEASE MRP PROTEIN SUBUNIT RMP1"/>
    <property type="match status" value="1"/>
</dbReference>
<feature type="compositionally biased region" description="Basic and acidic residues" evidence="1">
    <location>
        <begin position="295"/>
        <end position="308"/>
    </location>
</feature>
<evidence type="ECO:0000313" key="4">
    <source>
        <dbReference type="Proteomes" id="UP000829685"/>
    </source>
</evidence>
<evidence type="ECO:0000259" key="2">
    <source>
        <dbReference type="Pfam" id="PF20945"/>
    </source>
</evidence>
<dbReference type="GO" id="GO:0000172">
    <property type="term" value="C:ribonuclease MRP complex"/>
    <property type="evidence" value="ECO:0007669"/>
    <property type="project" value="InterPro"/>
</dbReference>
<evidence type="ECO:0000313" key="3">
    <source>
        <dbReference type="EMBL" id="KAI1861616.1"/>
    </source>
</evidence>
<gene>
    <name evidence="3" type="ORF">JX265_009583</name>
</gene>
<evidence type="ECO:0000256" key="1">
    <source>
        <dbReference type="SAM" id="MobiDB-lite"/>
    </source>
</evidence>
<sequence length="330" mass="34336">MATLSRAAAAAVKGPGSVVLALDTNANTNTNPHQRALALLQPLQPILAGLNHRNHNQFRGAQWWGSLGMLRRQLGKLVAELQEAARTSRSRPKSKSASSKAKRKRSNGLEEDDAAATAADDGPAEVRARWTRDQLVPGCYVAFSQLAADNQFATLGIVLLGALAQVHAACVQVVGAEAAGAGGEQPVADEEGEADTRSTKTTKATAVPAVADRIMKKAASAKAVPGLGIGTVDVGEVVSREEIAAAARRGKDKAGAGAAERRTEEAGSPPPKRKKREAGEAVSSSGASARLRAGLVEKGDKAAKEEKAKAKKKKKAKKGDEFDALFSSLM</sequence>
<accession>A0A9P9WFS8</accession>
<feature type="compositionally biased region" description="Basic residues" evidence="1">
    <location>
        <begin position="88"/>
        <end position="106"/>
    </location>
</feature>
<dbReference type="CDD" id="cd22573">
    <property type="entry name" value="RMP1_RBD"/>
    <property type="match status" value="1"/>
</dbReference>
<feature type="region of interest" description="Disordered" evidence="1">
    <location>
        <begin position="83"/>
        <end position="125"/>
    </location>
</feature>
<dbReference type="AlphaFoldDB" id="A0A9P9WFS8"/>
<feature type="region of interest" description="Disordered" evidence="1">
    <location>
        <begin position="179"/>
        <end position="202"/>
    </location>
</feature>
<organism evidence="3 4">
    <name type="scientific">Neoarthrinium moseri</name>
    <dbReference type="NCBI Taxonomy" id="1658444"/>
    <lineage>
        <taxon>Eukaryota</taxon>
        <taxon>Fungi</taxon>
        <taxon>Dikarya</taxon>
        <taxon>Ascomycota</taxon>
        <taxon>Pezizomycotina</taxon>
        <taxon>Sordariomycetes</taxon>
        <taxon>Xylariomycetidae</taxon>
        <taxon>Amphisphaeriales</taxon>
        <taxon>Apiosporaceae</taxon>
        <taxon>Neoarthrinium</taxon>
    </lineage>
</organism>
<dbReference type="InterPro" id="IPR047205">
    <property type="entry name" value="RMP1"/>
</dbReference>
<feature type="domain" description="RNase MRP protein 1 RNA binding" evidence="2">
    <location>
        <begin position="46"/>
        <end position="165"/>
    </location>
</feature>
<dbReference type="PANTHER" id="PTHR37792">
    <property type="entry name" value="RIBONUCLEASE MRP PROTEIN SUBUNIT RMP1"/>
    <property type="match status" value="1"/>
</dbReference>
<reference evidence="3" key="1">
    <citation type="submission" date="2021-03" db="EMBL/GenBank/DDBJ databases">
        <title>Revisited historic fungal species revealed as producer of novel bioactive compounds through whole genome sequencing and comparative genomics.</title>
        <authorList>
            <person name="Vignolle G.A."/>
            <person name="Hochenegger N."/>
            <person name="Mach R.L."/>
            <person name="Mach-Aigner A.R."/>
            <person name="Javad Rahimi M."/>
            <person name="Salim K.A."/>
            <person name="Chan C.M."/>
            <person name="Lim L.B.L."/>
            <person name="Cai F."/>
            <person name="Druzhinina I.S."/>
            <person name="U'Ren J.M."/>
            <person name="Derntl C."/>
        </authorList>
    </citation>
    <scope>NUCLEOTIDE SEQUENCE</scope>
    <source>
        <strain evidence="3">TUCIM 5799</strain>
    </source>
</reference>
<dbReference type="GO" id="GO:0000294">
    <property type="term" value="P:nuclear-transcribed mRNA catabolic process, RNase MRP-dependent"/>
    <property type="evidence" value="ECO:0007669"/>
    <property type="project" value="TreeGrafter"/>
</dbReference>